<dbReference type="Proteomes" id="UP000186817">
    <property type="component" value="Unassembled WGS sequence"/>
</dbReference>
<evidence type="ECO:0000313" key="6">
    <source>
        <dbReference type="Proteomes" id="UP000186817"/>
    </source>
</evidence>
<evidence type="ECO:0000256" key="4">
    <source>
        <dbReference type="SAM" id="MobiDB-lite"/>
    </source>
</evidence>
<dbReference type="GO" id="GO:0003723">
    <property type="term" value="F:RNA binding"/>
    <property type="evidence" value="ECO:0007669"/>
    <property type="project" value="UniProtKB-KW"/>
</dbReference>
<dbReference type="EMBL" id="LSRX01000210">
    <property type="protein sequence ID" value="OLQ04445.1"/>
    <property type="molecule type" value="Genomic_DNA"/>
</dbReference>
<feature type="compositionally biased region" description="Basic and acidic residues" evidence="4">
    <location>
        <begin position="117"/>
        <end position="148"/>
    </location>
</feature>
<sequence>MADATVDPSAEVKVKTERPEDGDEVMADPAGFMTGTVKIEDGTIKKEELDAKVKQEKKEEEKDIKVDGVKGEGVKNEGVKQEGNVKQEKRTEEDVKNEMKMEGTKREDFYAIATKGEGAKGEVKGETKGEMKGEGMKGEGVKGESKRERSFSAIIVSYQDWPWYNKKDADDKIKKEKGDGEGKEKKDKKKRKGSESPGGTRKRKSKWGPDTGGFSMTAIPGGRSGLLPAAEADEAMPRFSDEEMIQRSLILENLSLSCTGQELIEFFNGAILAVTGNAVHQAANRNMSPVFACTITEEDRASSKRKNAELKFRTPEGASVGMKLNGIEYKGHKDAEGTSTAMF</sequence>
<evidence type="ECO:0000313" key="5">
    <source>
        <dbReference type="EMBL" id="OLQ04445.1"/>
    </source>
</evidence>
<feature type="compositionally biased region" description="Basic and acidic residues" evidence="4">
    <location>
        <begin position="10"/>
        <end position="19"/>
    </location>
</feature>
<dbReference type="GO" id="GO:0006397">
    <property type="term" value="P:mRNA processing"/>
    <property type="evidence" value="ECO:0007669"/>
    <property type="project" value="UniProtKB-KW"/>
</dbReference>
<proteinExistence type="predicted"/>
<keyword evidence="3" id="KW-0508">mRNA splicing</keyword>
<organism evidence="5 6">
    <name type="scientific">Symbiodinium microadriaticum</name>
    <name type="common">Dinoflagellate</name>
    <name type="synonym">Zooxanthella microadriatica</name>
    <dbReference type="NCBI Taxonomy" id="2951"/>
    <lineage>
        <taxon>Eukaryota</taxon>
        <taxon>Sar</taxon>
        <taxon>Alveolata</taxon>
        <taxon>Dinophyceae</taxon>
        <taxon>Suessiales</taxon>
        <taxon>Symbiodiniaceae</taxon>
        <taxon>Symbiodinium</taxon>
    </lineage>
</organism>
<comment type="caution">
    <text evidence="5">The sequence shown here is derived from an EMBL/GenBank/DDBJ whole genome shotgun (WGS) entry which is preliminary data.</text>
</comment>
<feature type="region of interest" description="Disordered" evidence="4">
    <location>
        <begin position="1"/>
        <end position="31"/>
    </location>
</feature>
<keyword evidence="1" id="KW-0507">mRNA processing</keyword>
<dbReference type="GO" id="GO:0008380">
    <property type="term" value="P:RNA splicing"/>
    <property type="evidence" value="ECO:0007669"/>
    <property type="project" value="UniProtKB-KW"/>
</dbReference>
<dbReference type="OrthoDB" id="442259at2759"/>
<feature type="region of interest" description="Disordered" evidence="4">
    <location>
        <begin position="173"/>
        <end position="223"/>
    </location>
</feature>
<evidence type="ECO:0000256" key="3">
    <source>
        <dbReference type="ARBA" id="ARBA00023187"/>
    </source>
</evidence>
<accession>A0A1Q9EAJ1</accession>
<reference evidence="5 6" key="1">
    <citation type="submission" date="2016-02" db="EMBL/GenBank/DDBJ databases">
        <title>Genome analysis of coral dinoflagellate symbionts highlights evolutionary adaptations to a symbiotic lifestyle.</title>
        <authorList>
            <person name="Aranda M."/>
            <person name="Li Y."/>
            <person name="Liew Y.J."/>
            <person name="Baumgarten S."/>
            <person name="Simakov O."/>
            <person name="Wilson M."/>
            <person name="Piel J."/>
            <person name="Ashoor H."/>
            <person name="Bougouffa S."/>
            <person name="Bajic V.B."/>
            <person name="Ryu T."/>
            <person name="Ravasi T."/>
            <person name="Bayer T."/>
            <person name="Micklem G."/>
            <person name="Kim H."/>
            <person name="Bhak J."/>
            <person name="Lajeunesse T.C."/>
            <person name="Voolstra C.R."/>
        </authorList>
    </citation>
    <scope>NUCLEOTIDE SEQUENCE [LARGE SCALE GENOMIC DNA]</scope>
    <source>
        <strain evidence="5 6">CCMP2467</strain>
    </source>
</reference>
<name>A0A1Q9EAJ1_SYMMI</name>
<feature type="compositionally biased region" description="Basic and acidic residues" evidence="4">
    <location>
        <begin position="53"/>
        <end position="109"/>
    </location>
</feature>
<gene>
    <name evidence="5" type="ORF">AK812_SmicGene12472</name>
</gene>
<protein>
    <recommendedName>
        <fullName evidence="7">RRM domain-containing protein</fullName>
    </recommendedName>
</protein>
<keyword evidence="6" id="KW-1185">Reference proteome</keyword>
<dbReference type="InterPro" id="IPR012677">
    <property type="entry name" value="Nucleotide-bd_a/b_plait_sf"/>
</dbReference>
<dbReference type="AlphaFoldDB" id="A0A1Q9EAJ1"/>
<dbReference type="Gene3D" id="3.30.70.330">
    <property type="match status" value="1"/>
</dbReference>
<evidence type="ECO:0000256" key="1">
    <source>
        <dbReference type="ARBA" id="ARBA00022664"/>
    </source>
</evidence>
<keyword evidence="2" id="KW-0694">RNA-binding</keyword>
<feature type="compositionally biased region" description="Basic and acidic residues" evidence="4">
    <location>
        <begin position="173"/>
        <end position="185"/>
    </location>
</feature>
<dbReference type="PANTHER" id="PTHR23139">
    <property type="entry name" value="RNA-BINDING PROTEIN"/>
    <property type="match status" value="1"/>
</dbReference>
<feature type="region of interest" description="Disordered" evidence="4">
    <location>
        <begin position="53"/>
        <end position="148"/>
    </location>
</feature>
<evidence type="ECO:0008006" key="7">
    <source>
        <dbReference type="Google" id="ProtNLM"/>
    </source>
</evidence>
<evidence type="ECO:0000256" key="2">
    <source>
        <dbReference type="ARBA" id="ARBA00022884"/>
    </source>
</evidence>